<dbReference type="InterPro" id="IPR045853">
    <property type="entry name" value="Pep_chain_release_fac_I_sf"/>
</dbReference>
<dbReference type="PANTHER" id="PTHR43804">
    <property type="entry name" value="LD18447P"/>
    <property type="match status" value="1"/>
</dbReference>
<evidence type="ECO:0000313" key="5">
    <source>
        <dbReference type="EMBL" id="KAK2068304.1"/>
    </source>
</evidence>
<keyword evidence="2" id="KW-0488">Methylation</keyword>
<feature type="domain" description="Prokaryotic-type class I peptide chain release factors" evidence="4">
    <location>
        <begin position="186"/>
        <end position="202"/>
    </location>
</feature>
<reference evidence="5" key="1">
    <citation type="journal article" date="2023" name="Mol. Plant Microbe Interact.">
        <title>Elucidating the Obligate Nature and Biological Capacity of an Invasive Fungal Corn Pathogen.</title>
        <authorList>
            <person name="MacCready J.S."/>
            <person name="Roggenkamp E.M."/>
            <person name="Gdanetz K."/>
            <person name="Chilvers M.I."/>
        </authorList>
    </citation>
    <scope>NUCLEOTIDE SEQUENCE</scope>
    <source>
        <strain evidence="5">PM02</strain>
    </source>
</reference>
<dbReference type="FunFam" id="3.30.160.20:FF:000004">
    <property type="entry name" value="Peptide chain release factor 1"/>
    <property type="match status" value="1"/>
</dbReference>
<dbReference type="InterPro" id="IPR050057">
    <property type="entry name" value="Prokaryotic/Mito_RF"/>
</dbReference>
<dbReference type="SUPFAM" id="SSF75620">
    <property type="entry name" value="Release factor"/>
    <property type="match status" value="1"/>
</dbReference>
<comment type="caution">
    <text evidence="5">The sequence shown here is derived from an EMBL/GenBank/DDBJ whole genome shotgun (WGS) entry which is preliminary data.</text>
</comment>
<evidence type="ECO:0000313" key="6">
    <source>
        <dbReference type="Proteomes" id="UP001217918"/>
    </source>
</evidence>
<dbReference type="Gene3D" id="3.30.160.20">
    <property type="match status" value="1"/>
</dbReference>
<proteinExistence type="inferred from homology"/>
<dbReference type="PANTHER" id="PTHR43804:SF7">
    <property type="entry name" value="LD18447P"/>
    <property type="match status" value="1"/>
</dbReference>
<dbReference type="GO" id="GO:0032543">
    <property type="term" value="P:mitochondrial translation"/>
    <property type="evidence" value="ECO:0007669"/>
    <property type="project" value="UniProtKB-ARBA"/>
</dbReference>
<dbReference type="GO" id="GO:0003747">
    <property type="term" value="F:translation release factor activity"/>
    <property type="evidence" value="ECO:0007669"/>
    <property type="project" value="InterPro"/>
</dbReference>
<evidence type="ECO:0000256" key="3">
    <source>
        <dbReference type="ARBA" id="ARBA00022917"/>
    </source>
</evidence>
<gene>
    <name evidence="5" type="ORF">P8C59_002947</name>
</gene>
<organism evidence="5 6">
    <name type="scientific">Phyllachora maydis</name>
    <dbReference type="NCBI Taxonomy" id="1825666"/>
    <lineage>
        <taxon>Eukaryota</taxon>
        <taxon>Fungi</taxon>
        <taxon>Dikarya</taxon>
        <taxon>Ascomycota</taxon>
        <taxon>Pezizomycotina</taxon>
        <taxon>Sordariomycetes</taxon>
        <taxon>Sordariomycetidae</taxon>
        <taxon>Phyllachorales</taxon>
        <taxon>Phyllachoraceae</taxon>
        <taxon>Phyllachora</taxon>
    </lineage>
</organism>
<keyword evidence="6" id="KW-1185">Reference proteome</keyword>
<accession>A0AAD9I0F6</accession>
<evidence type="ECO:0000256" key="1">
    <source>
        <dbReference type="ARBA" id="ARBA00010835"/>
    </source>
</evidence>
<evidence type="ECO:0000256" key="2">
    <source>
        <dbReference type="ARBA" id="ARBA00022481"/>
    </source>
</evidence>
<dbReference type="SMART" id="SM00937">
    <property type="entry name" value="PCRF"/>
    <property type="match status" value="1"/>
</dbReference>
<dbReference type="AlphaFoldDB" id="A0AAD9I0F6"/>
<sequence length="333" mass="37126">MTSDDRELRELALEDMENTEALLKTSNQNLSVALTPKHPFADMPCLIEIRPGPGGVEGRFFADTIFQMYRNYCAARRYRCRVVKREASDGAGSHTGADGEIALQEAVLEVQEAGAYGIFRGEAGMHRVQRVPVTEKNGRTHTSAVGVWVLPSFPETGVAGVEEADFDNPESDFYIDPSEVRSEAMRARGAGGQHVNKTESAIRLTHVPTGTTVSMQDHRSQQRNREEAWRLLRSRLAQQRREAREEMARQMKNSVLSQAQITRGDKIRTYNYGQNRCTDHRCGLDIYNLPDILAGGDSLDQVFASVQNMLIERDIQAVLAEEEAAAANKATRT</sequence>
<dbReference type="Pfam" id="PF03462">
    <property type="entry name" value="PCRF"/>
    <property type="match status" value="1"/>
</dbReference>
<dbReference type="Pfam" id="PF00472">
    <property type="entry name" value="RF-1"/>
    <property type="match status" value="1"/>
</dbReference>
<dbReference type="Proteomes" id="UP001217918">
    <property type="component" value="Unassembled WGS sequence"/>
</dbReference>
<comment type="similarity">
    <text evidence="1">Belongs to the prokaryotic/mitochondrial release factor family.</text>
</comment>
<dbReference type="GO" id="GO:0005739">
    <property type="term" value="C:mitochondrion"/>
    <property type="evidence" value="ECO:0007669"/>
    <property type="project" value="UniProtKB-ARBA"/>
</dbReference>
<dbReference type="PROSITE" id="PS00745">
    <property type="entry name" value="RF_PROK_I"/>
    <property type="match status" value="1"/>
</dbReference>
<keyword evidence="3" id="KW-0648">Protein biosynthesis</keyword>
<protein>
    <recommendedName>
        <fullName evidence="4">Prokaryotic-type class I peptide chain release factors domain-containing protein</fullName>
    </recommendedName>
</protein>
<dbReference type="InterPro" id="IPR000352">
    <property type="entry name" value="Pep_chain_release_fac_I"/>
</dbReference>
<evidence type="ECO:0000259" key="4">
    <source>
        <dbReference type="PROSITE" id="PS00745"/>
    </source>
</evidence>
<dbReference type="InterPro" id="IPR005139">
    <property type="entry name" value="PCRF"/>
</dbReference>
<name>A0AAD9I0F6_9PEZI</name>
<dbReference type="EMBL" id="JAQQPM010000002">
    <property type="protein sequence ID" value="KAK2068304.1"/>
    <property type="molecule type" value="Genomic_DNA"/>
</dbReference>
<dbReference type="Gene3D" id="3.30.70.1660">
    <property type="match status" value="1"/>
</dbReference>